<feature type="transmembrane region" description="Helical" evidence="12">
    <location>
        <begin position="64"/>
        <end position="84"/>
    </location>
</feature>
<comment type="activity regulation">
    <text evidence="12">Na(+) is not transported, but it plays an essential structural role and its presence is essential for fluoride channel function.</text>
</comment>
<keyword evidence="12" id="KW-0479">Metal-binding</keyword>
<keyword evidence="14" id="KW-1185">Reference proteome</keyword>
<feature type="transmembrane region" description="Helical" evidence="12">
    <location>
        <begin position="96"/>
        <end position="119"/>
    </location>
</feature>
<gene>
    <name evidence="12" type="primary">fluC</name>
    <name evidence="12" type="synonym">crcB</name>
    <name evidence="13" type="ORF">CLV80_10996</name>
</gene>
<comment type="similarity">
    <text evidence="10 12">Belongs to the fluoride channel Fluc/FEX (TC 1.A.43) family.</text>
</comment>
<comment type="caution">
    <text evidence="13">The sequence shown here is derived from an EMBL/GenBank/DDBJ whole genome shotgun (WGS) entry which is preliminary data.</text>
</comment>
<keyword evidence="2 12" id="KW-1003">Cell membrane</keyword>
<comment type="subcellular location">
    <subcellularLocation>
        <location evidence="1 12">Cell membrane</location>
        <topology evidence="1 12">Multi-pass membrane protein</topology>
    </subcellularLocation>
</comment>
<comment type="function">
    <text evidence="12">Fluoride-specific ion channel. Important for reducing fluoride concentration in the cell, thus reducing its toxicity.</text>
</comment>
<evidence type="ECO:0000256" key="10">
    <source>
        <dbReference type="ARBA" id="ARBA00035120"/>
    </source>
</evidence>
<keyword evidence="3" id="KW-0997">Cell inner membrane</keyword>
<keyword evidence="5 12" id="KW-1133">Transmembrane helix</keyword>
<dbReference type="Proteomes" id="UP000238007">
    <property type="component" value="Unassembled WGS sequence"/>
</dbReference>
<evidence type="ECO:0000256" key="4">
    <source>
        <dbReference type="ARBA" id="ARBA00022692"/>
    </source>
</evidence>
<evidence type="ECO:0000256" key="5">
    <source>
        <dbReference type="ARBA" id="ARBA00022989"/>
    </source>
</evidence>
<dbReference type="NCBIfam" id="NF010791">
    <property type="entry name" value="PRK14195.1"/>
    <property type="match status" value="1"/>
</dbReference>
<organism evidence="13 14">
    <name type="scientific">Yoonia maritima</name>
    <dbReference type="NCBI Taxonomy" id="1435347"/>
    <lineage>
        <taxon>Bacteria</taxon>
        <taxon>Pseudomonadati</taxon>
        <taxon>Pseudomonadota</taxon>
        <taxon>Alphaproteobacteria</taxon>
        <taxon>Rhodobacterales</taxon>
        <taxon>Paracoccaceae</taxon>
        <taxon>Yoonia</taxon>
    </lineage>
</organism>
<dbReference type="PANTHER" id="PTHR28259">
    <property type="entry name" value="FLUORIDE EXPORT PROTEIN 1-RELATED"/>
    <property type="match status" value="1"/>
</dbReference>
<feature type="transmembrane region" description="Helical" evidence="12">
    <location>
        <begin position="39"/>
        <end position="57"/>
    </location>
</feature>
<evidence type="ECO:0000256" key="1">
    <source>
        <dbReference type="ARBA" id="ARBA00004651"/>
    </source>
</evidence>
<evidence type="ECO:0000256" key="8">
    <source>
        <dbReference type="ARBA" id="ARBA00023136"/>
    </source>
</evidence>
<keyword evidence="6 12" id="KW-0915">Sodium</keyword>
<dbReference type="OrthoDB" id="9806299at2"/>
<evidence type="ECO:0000256" key="3">
    <source>
        <dbReference type="ARBA" id="ARBA00022519"/>
    </source>
</evidence>
<evidence type="ECO:0000256" key="12">
    <source>
        <dbReference type="HAMAP-Rule" id="MF_00454"/>
    </source>
</evidence>
<dbReference type="GO" id="GO:0046872">
    <property type="term" value="F:metal ion binding"/>
    <property type="evidence" value="ECO:0007669"/>
    <property type="project" value="UniProtKB-KW"/>
</dbReference>
<proteinExistence type="inferred from homology"/>
<evidence type="ECO:0000256" key="6">
    <source>
        <dbReference type="ARBA" id="ARBA00023053"/>
    </source>
</evidence>
<comment type="catalytic activity">
    <reaction evidence="11">
        <text>fluoride(in) = fluoride(out)</text>
        <dbReference type="Rhea" id="RHEA:76159"/>
        <dbReference type="ChEBI" id="CHEBI:17051"/>
    </reaction>
    <physiologicalReaction direction="left-to-right" evidence="11">
        <dbReference type="Rhea" id="RHEA:76160"/>
    </physiologicalReaction>
</comment>
<dbReference type="HAMAP" id="MF_00454">
    <property type="entry name" value="FluC"/>
    <property type="match status" value="1"/>
</dbReference>
<evidence type="ECO:0000256" key="7">
    <source>
        <dbReference type="ARBA" id="ARBA00023065"/>
    </source>
</evidence>
<keyword evidence="8 12" id="KW-0472">Membrane</keyword>
<dbReference type="Pfam" id="PF02537">
    <property type="entry name" value="CRCB"/>
    <property type="match status" value="1"/>
</dbReference>
<evidence type="ECO:0000256" key="11">
    <source>
        <dbReference type="ARBA" id="ARBA00035585"/>
    </source>
</evidence>
<feature type="binding site" evidence="12">
    <location>
        <position position="74"/>
    </location>
    <ligand>
        <name>Na(+)</name>
        <dbReference type="ChEBI" id="CHEBI:29101"/>
        <note>structural</note>
    </ligand>
</feature>
<keyword evidence="7 12" id="KW-0406">Ion transport</keyword>
<dbReference type="NCBIfam" id="TIGR00494">
    <property type="entry name" value="crcB"/>
    <property type="match status" value="1"/>
</dbReference>
<reference evidence="13 14" key="1">
    <citation type="submission" date="2018-03" db="EMBL/GenBank/DDBJ databases">
        <title>Genomic Encyclopedia of Archaeal and Bacterial Type Strains, Phase II (KMG-II): from individual species to whole genera.</title>
        <authorList>
            <person name="Goeker M."/>
        </authorList>
    </citation>
    <scope>NUCLEOTIDE SEQUENCE [LARGE SCALE GENOMIC DNA]</scope>
    <source>
        <strain evidence="13 14">DSM 101533</strain>
    </source>
</reference>
<dbReference type="PANTHER" id="PTHR28259:SF1">
    <property type="entry name" value="FLUORIDE EXPORT PROTEIN 1-RELATED"/>
    <property type="match status" value="1"/>
</dbReference>
<feature type="binding site" evidence="12">
    <location>
        <position position="77"/>
    </location>
    <ligand>
        <name>Na(+)</name>
        <dbReference type="ChEBI" id="CHEBI:29101"/>
        <note>structural</note>
    </ligand>
</feature>
<keyword evidence="12" id="KW-0813">Transport</keyword>
<name>A0A2T0VWT5_9RHOB</name>
<dbReference type="GO" id="GO:0062054">
    <property type="term" value="F:fluoride channel activity"/>
    <property type="evidence" value="ECO:0007669"/>
    <property type="project" value="UniProtKB-UniRule"/>
</dbReference>
<dbReference type="RefSeq" id="WP_106358404.1">
    <property type="nucleotide sequence ID" value="NZ_PVTP01000009.1"/>
</dbReference>
<dbReference type="InterPro" id="IPR003691">
    <property type="entry name" value="FluC"/>
</dbReference>
<accession>A0A2T0VWT5</accession>
<dbReference type="GO" id="GO:0005886">
    <property type="term" value="C:plasma membrane"/>
    <property type="evidence" value="ECO:0007669"/>
    <property type="project" value="UniProtKB-SubCell"/>
</dbReference>
<evidence type="ECO:0000313" key="14">
    <source>
        <dbReference type="Proteomes" id="UP000238007"/>
    </source>
</evidence>
<dbReference type="AlphaFoldDB" id="A0A2T0VWT5"/>
<evidence type="ECO:0000256" key="2">
    <source>
        <dbReference type="ARBA" id="ARBA00022475"/>
    </source>
</evidence>
<dbReference type="NCBIfam" id="NF010805">
    <property type="entry name" value="PRK14209.1"/>
    <property type="match status" value="1"/>
</dbReference>
<keyword evidence="4 12" id="KW-0812">Transmembrane</keyword>
<dbReference type="EMBL" id="PVTP01000009">
    <property type="protein sequence ID" value="PRY76296.1"/>
    <property type="molecule type" value="Genomic_DNA"/>
</dbReference>
<dbReference type="GO" id="GO:0140114">
    <property type="term" value="P:cellular detoxification of fluoride"/>
    <property type="evidence" value="ECO:0007669"/>
    <property type="project" value="UniProtKB-UniRule"/>
</dbReference>
<evidence type="ECO:0000256" key="9">
    <source>
        <dbReference type="ARBA" id="ARBA00023303"/>
    </source>
</evidence>
<evidence type="ECO:0000313" key="13">
    <source>
        <dbReference type="EMBL" id="PRY76296.1"/>
    </source>
</evidence>
<protein>
    <recommendedName>
        <fullName evidence="12">Fluoride-specific ion channel FluC</fullName>
    </recommendedName>
</protein>
<keyword evidence="9 12" id="KW-0407">Ion channel</keyword>
<sequence>MMTPVISVALGGAIGAVGRYGVNIAATRLTGIGFPWGTVTVNVLGSFLMGVMVVVLAHKGGMRFAPLLMTGMLGGFTTFSAFSLDAVTLFERGQVVHAAAYVIGTVLVGLIAIMAGMALTRWAIA</sequence>